<sequence>MAIQIQHHPADYDGQFILSTHELPADPCAGGPHGGTRVPMPSLFLRVHPGLPALPVSDSAGRPLGALLGHPIDLEAGRLLRAELRLNAAWPDGGDPDAFVDAHILRLGGGFAFILDVPGARRLYMDAAGCVPAVHCPERRIAASTAPLALGPAAPECFDSELHAALGVLHEGWFPAGLTAHRGAQRILGGRVLDLDAWRLRRVWPKGPIAPAPRPEDAVARIARNVRVSVDAARRAGPTVLCLTAGGETRFMLAACREIAQELEFVTIGAPGGEIDRLMSRRIAARHGLSHRFAPYRAASAAESADWHARVGHCVGGGNMHGFPTVRALSEFAFMIGGAAGEVGRGFFWRPGDTAKLRIDADALTPRLGLPAHPRLRAAVASWLEGVPAGMDALQLLDLAYLELRVSAWGMAQRTAGMGLARIHPMAARDSLEAMMSLPAEWRAEGRMIREGIRMLWPELLEFPFNRYGDWRDLARPAVRALRDPRLVVKKLRKRFG</sequence>
<accession>A0A1M7T403</accession>
<dbReference type="Proteomes" id="UP000184066">
    <property type="component" value="Unassembled WGS sequence"/>
</dbReference>
<dbReference type="STRING" id="1189325.SAMN04488119_104110"/>
<evidence type="ECO:0000313" key="1">
    <source>
        <dbReference type="EMBL" id="SHN65438.1"/>
    </source>
</evidence>
<dbReference type="AlphaFoldDB" id="A0A1M7T403"/>
<name>A0A1M7T403_9RHOB</name>
<evidence type="ECO:0000313" key="2">
    <source>
        <dbReference type="Proteomes" id="UP000184066"/>
    </source>
</evidence>
<organism evidence="1 2">
    <name type="scientific">Oceanicella actignis</name>
    <dbReference type="NCBI Taxonomy" id="1189325"/>
    <lineage>
        <taxon>Bacteria</taxon>
        <taxon>Pseudomonadati</taxon>
        <taxon>Pseudomonadota</taxon>
        <taxon>Alphaproteobacteria</taxon>
        <taxon>Rhodobacterales</taxon>
        <taxon>Paracoccaceae</taxon>
        <taxon>Oceanicella</taxon>
    </lineage>
</organism>
<dbReference type="OrthoDB" id="8335492at2"/>
<gene>
    <name evidence="1" type="ORF">SAMN05216200_104110</name>
</gene>
<keyword evidence="2" id="KW-1185">Reference proteome</keyword>
<dbReference type="EMBL" id="FRDL01000004">
    <property type="protein sequence ID" value="SHN65438.1"/>
    <property type="molecule type" value="Genomic_DNA"/>
</dbReference>
<dbReference type="RefSeq" id="WP_083581248.1">
    <property type="nucleotide sequence ID" value="NZ_FOHL01000004.1"/>
</dbReference>
<evidence type="ECO:0008006" key="3">
    <source>
        <dbReference type="Google" id="ProtNLM"/>
    </source>
</evidence>
<reference evidence="1 2" key="1">
    <citation type="submission" date="2016-12" db="EMBL/GenBank/DDBJ databases">
        <authorList>
            <person name="Song W.-J."/>
            <person name="Kurnit D.M."/>
        </authorList>
    </citation>
    <scope>NUCLEOTIDE SEQUENCE [LARGE SCALE GENOMIC DNA]</scope>
    <source>
        <strain evidence="1 2">CGMCC 1.10808</strain>
    </source>
</reference>
<protein>
    <recommendedName>
        <fullName evidence="3">Asparagine synthase (Glutamine-hydrolysing)</fullName>
    </recommendedName>
</protein>
<proteinExistence type="predicted"/>